<name>A0A816PB22_9BILA</name>
<sequence length="80" mass="9174">MDDYSTKIKISAENLIRVIFPEKALELDTLVSSPVLSFNEVSKVRAEIRLPTVDDLIFYSNNIASGDVSFIYPFQQQRNY</sequence>
<evidence type="ECO:0000313" key="4">
    <source>
        <dbReference type="EMBL" id="CAF4212720.1"/>
    </source>
</evidence>
<gene>
    <name evidence="3" type="ORF">OVN521_LOCUS26045</name>
    <name evidence="4" type="ORF">UXM345_LOCUS28648</name>
    <name evidence="2" type="ORF">XDN619_LOCUS7627</name>
</gene>
<evidence type="ECO:0000313" key="6">
    <source>
        <dbReference type="Proteomes" id="UP000663887"/>
    </source>
</evidence>
<dbReference type="InterPro" id="IPR036252">
    <property type="entry name" value="Proteasome_activ_sf"/>
</dbReference>
<protein>
    <recommendedName>
        <fullName evidence="1">Proteasome activator PA28 N-terminal domain-containing protein</fullName>
    </recommendedName>
</protein>
<dbReference type="Proteomes" id="UP000663866">
    <property type="component" value="Unassembled WGS sequence"/>
</dbReference>
<reference evidence="2" key="1">
    <citation type="submission" date="2021-02" db="EMBL/GenBank/DDBJ databases">
        <authorList>
            <person name="Nowell W R."/>
        </authorList>
    </citation>
    <scope>NUCLEOTIDE SEQUENCE</scope>
</reference>
<feature type="domain" description="Proteasome activator PA28 N-terminal" evidence="1">
    <location>
        <begin position="2"/>
        <end position="54"/>
    </location>
</feature>
<dbReference type="Proteomes" id="UP000663842">
    <property type="component" value="Unassembled WGS sequence"/>
</dbReference>
<dbReference type="EMBL" id="CAJOBG010006694">
    <property type="protein sequence ID" value="CAF4194729.1"/>
    <property type="molecule type" value="Genomic_DNA"/>
</dbReference>
<evidence type="ECO:0000313" key="5">
    <source>
        <dbReference type="Proteomes" id="UP000663866"/>
    </source>
</evidence>
<dbReference type="Proteomes" id="UP000663887">
    <property type="component" value="Unassembled WGS sequence"/>
</dbReference>
<dbReference type="InterPro" id="IPR036996">
    <property type="entry name" value="PA28_N_sf"/>
</dbReference>
<dbReference type="Pfam" id="PF02251">
    <property type="entry name" value="PA28_N"/>
    <property type="match status" value="1"/>
</dbReference>
<dbReference type="InterPro" id="IPR003185">
    <property type="entry name" value="Proteasome_activ_PA28_N"/>
</dbReference>
<comment type="caution">
    <text evidence="2">The sequence shown here is derived from an EMBL/GenBank/DDBJ whole genome shotgun (WGS) entry which is preliminary data.</text>
</comment>
<dbReference type="GO" id="GO:0008537">
    <property type="term" value="C:proteasome activator complex"/>
    <property type="evidence" value="ECO:0007669"/>
    <property type="project" value="InterPro"/>
</dbReference>
<dbReference type="SUPFAM" id="SSF47216">
    <property type="entry name" value="Proteasome activator"/>
    <property type="match status" value="1"/>
</dbReference>
<dbReference type="EMBL" id="CAJOBF010006677">
    <property type="protein sequence ID" value="CAF4212720.1"/>
    <property type="molecule type" value="Genomic_DNA"/>
</dbReference>
<dbReference type="EMBL" id="CAJNRG010002309">
    <property type="protein sequence ID" value="CAF2046041.1"/>
    <property type="molecule type" value="Genomic_DNA"/>
</dbReference>
<evidence type="ECO:0000313" key="3">
    <source>
        <dbReference type="EMBL" id="CAF4194729.1"/>
    </source>
</evidence>
<dbReference type="AlphaFoldDB" id="A0A816PB22"/>
<proteinExistence type="predicted"/>
<organism evidence="2 6">
    <name type="scientific">Rotaria magnacalcarata</name>
    <dbReference type="NCBI Taxonomy" id="392030"/>
    <lineage>
        <taxon>Eukaryota</taxon>
        <taxon>Metazoa</taxon>
        <taxon>Spiralia</taxon>
        <taxon>Gnathifera</taxon>
        <taxon>Rotifera</taxon>
        <taxon>Eurotatoria</taxon>
        <taxon>Bdelloidea</taxon>
        <taxon>Philodinida</taxon>
        <taxon>Philodinidae</taxon>
        <taxon>Rotaria</taxon>
    </lineage>
</organism>
<keyword evidence="5" id="KW-1185">Reference proteome</keyword>
<accession>A0A816PB22</accession>
<dbReference type="Gene3D" id="1.20.5.120">
    <property type="entry name" value="Proteasome activator pa28, N-terminal domain"/>
    <property type="match status" value="1"/>
</dbReference>
<evidence type="ECO:0000313" key="2">
    <source>
        <dbReference type="EMBL" id="CAF2046041.1"/>
    </source>
</evidence>
<evidence type="ECO:0000259" key="1">
    <source>
        <dbReference type="Pfam" id="PF02251"/>
    </source>
</evidence>